<dbReference type="EMBL" id="RBSP01000485">
    <property type="protein sequence ID" value="RMS47005.1"/>
    <property type="molecule type" value="Genomic_DNA"/>
</dbReference>
<evidence type="ECO:0000256" key="1">
    <source>
        <dbReference type="ARBA" id="ARBA00004370"/>
    </source>
</evidence>
<evidence type="ECO:0000256" key="3">
    <source>
        <dbReference type="PROSITE-ProRule" id="PRU00473"/>
    </source>
</evidence>
<reference evidence="6 8" key="1">
    <citation type="submission" date="2015-09" db="EMBL/GenBank/DDBJ databases">
        <title>Genome announcement of multiple Pseudomonas syringae strains.</title>
        <authorList>
            <person name="Thakur S."/>
            <person name="Wang P.W."/>
            <person name="Gong Y."/>
            <person name="Weir B.S."/>
            <person name="Guttman D.S."/>
        </authorList>
    </citation>
    <scope>NUCLEOTIDE SEQUENCE [LARGE SCALE GENOMIC DNA]</scope>
    <source>
        <strain evidence="6 8">ICMP7840</strain>
    </source>
</reference>
<dbReference type="CDD" id="cd07185">
    <property type="entry name" value="OmpA_C-like"/>
    <property type="match status" value="1"/>
</dbReference>
<dbReference type="PANTHER" id="PTHR36153:SF1">
    <property type="entry name" value="TYPE VI SECRETION SYSTEM COMPONENT TSSM1"/>
    <property type="match status" value="1"/>
</dbReference>
<accession>A0A0N8RRC2</accession>
<dbReference type="PATRIC" id="fig|251724.3.peg.1112"/>
<dbReference type="NCBIfam" id="TIGR03348">
    <property type="entry name" value="VI_IcmF"/>
    <property type="match status" value="1"/>
</dbReference>
<dbReference type="InterPro" id="IPR017731">
    <property type="entry name" value="TssM1-like"/>
</dbReference>
<feature type="transmembrane region" description="Helical" evidence="4">
    <location>
        <begin position="445"/>
        <end position="463"/>
    </location>
</feature>
<evidence type="ECO:0000259" key="5">
    <source>
        <dbReference type="PROSITE" id="PS51123"/>
    </source>
</evidence>
<dbReference type="InterPro" id="IPR009612">
    <property type="entry name" value="IcmF-rel"/>
</dbReference>
<keyword evidence="2 3" id="KW-0472">Membrane</keyword>
<dbReference type="PROSITE" id="PS51123">
    <property type="entry name" value="OMPA_2"/>
    <property type="match status" value="1"/>
</dbReference>
<comment type="caution">
    <text evidence="6">The sequence shown here is derived from an EMBL/GenBank/DDBJ whole genome shotgun (WGS) entry which is preliminary data.</text>
</comment>
<evidence type="ECO:0000313" key="6">
    <source>
        <dbReference type="EMBL" id="KPX53583.1"/>
    </source>
</evidence>
<dbReference type="SUPFAM" id="SSF103088">
    <property type="entry name" value="OmpA-like"/>
    <property type="match status" value="1"/>
</dbReference>
<dbReference type="EMBL" id="LJQO01000612">
    <property type="protein sequence ID" value="KPX53583.1"/>
    <property type="molecule type" value="Genomic_DNA"/>
</dbReference>
<organism evidence="6 8">
    <name type="scientific">Pseudomonas amygdali pv. photiniae</name>
    <dbReference type="NCBI Taxonomy" id="251724"/>
    <lineage>
        <taxon>Bacteria</taxon>
        <taxon>Pseudomonadati</taxon>
        <taxon>Pseudomonadota</taxon>
        <taxon>Gammaproteobacteria</taxon>
        <taxon>Pseudomonadales</taxon>
        <taxon>Pseudomonadaceae</taxon>
        <taxon>Pseudomonas</taxon>
        <taxon>Pseudomonas amygdali</taxon>
    </lineage>
</organism>
<evidence type="ECO:0000313" key="7">
    <source>
        <dbReference type="EMBL" id="RMS47005.1"/>
    </source>
</evidence>
<dbReference type="Gene3D" id="3.30.1330.60">
    <property type="entry name" value="OmpA-like domain"/>
    <property type="match status" value="1"/>
</dbReference>
<feature type="transmembrane region" description="Helical" evidence="4">
    <location>
        <begin position="12"/>
        <end position="37"/>
    </location>
</feature>
<protein>
    <submittedName>
        <fullName evidence="6">OmpA/MotB</fullName>
    </submittedName>
</protein>
<dbReference type="InterPro" id="IPR025743">
    <property type="entry name" value="TssM1_N"/>
</dbReference>
<evidence type="ECO:0000256" key="4">
    <source>
        <dbReference type="SAM" id="Phobius"/>
    </source>
</evidence>
<dbReference type="Proteomes" id="UP000050469">
    <property type="component" value="Unassembled WGS sequence"/>
</dbReference>
<proteinExistence type="predicted"/>
<keyword evidence="4" id="KW-0812">Transmembrane</keyword>
<dbReference type="InterPro" id="IPR006665">
    <property type="entry name" value="OmpA-like"/>
</dbReference>
<evidence type="ECO:0000313" key="9">
    <source>
        <dbReference type="Proteomes" id="UP000270873"/>
    </source>
</evidence>
<reference evidence="7 9" key="2">
    <citation type="submission" date="2018-08" db="EMBL/GenBank/DDBJ databases">
        <title>Recombination of ecologically and evolutionarily significant loci maintains genetic cohesion in the Pseudomonas syringae species complex.</title>
        <authorList>
            <person name="Dillon M."/>
            <person name="Thakur S."/>
            <person name="Almeida R.N.D."/>
            <person name="Weir B.S."/>
            <person name="Guttman D.S."/>
        </authorList>
    </citation>
    <scope>NUCLEOTIDE SEQUENCE [LARGE SCALE GENOMIC DNA]</scope>
    <source>
        <strain evidence="7 9">ICMP 7847</strain>
    </source>
</reference>
<gene>
    <name evidence="6" type="ORF">ALO53_00871</name>
    <name evidence="7" type="ORF">ALP66_00928</name>
</gene>
<dbReference type="PRINTS" id="PR01021">
    <property type="entry name" value="OMPADOMAIN"/>
</dbReference>
<dbReference type="Proteomes" id="UP000270873">
    <property type="component" value="Unassembled WGS sequence"/>
</dbReference>
<dbReference type="Pfam" id="PF00691">
    <property type="entry name" value="OmpA"/>
    <property type="match status" value="1"/>
</dbReference>
<dbReference type="SUPFAM" id="SSF52540">
    <property type="entry name" value="P-loop containing nucleoside triphosphate hydrolases"/>
    <property type="match status" value="1"/>
</dbReference>
<feature type="domain" description="OmpA-like" evidence="5">
    <location>
        <begin position="704"/>
        <end position="832"/>
    </location>
</feature>
<dbReference type="CDD" id="cd00882">
    <property type="entry name" value="Ras_like_GTPase"/>
    <property type="match status" value="1"/>
</dbReference>
<dbReference type="AlphaFoldDB" id="A0A0N8RRC2"/>
<dbReference type="Gene3D" id="3.40.50.300">
    <property type="entry name" value="P-loop containing nucleotide triphosphate hydrolases"/>
    <property type="match status" value="1"/>
</dbReference>
<dbReference type="InterPro" id="IPR036737">
    <property type="entry name" value="OmpA-like_sf"/>
</dbReference>
<dbReference type="Pfam" id="PF14331">
    <property type="entry name" value="IcmF-related_N"/>
    <property type="match status" value="1"/>
</dbReference>
<keyword evidence="4" id="KW-1133">Transmembrane helix</keyword>
<evidence type="ECO:0000313" key="8">
    <source>
        <dbReference type="Proteomes" id="UP000050469"/>
    </source>
</evidence>
<dbReference type="InterPro" id="IPR006664">
    <property type="entry name" value="OMP_bac"/>
</dbReference>
<evidence type="ECO:0000256" key="2">
    <source>
        <dbReference type="ARBA" id="ARBA00023136"/>
    </source>
</evidence>
<sequence>MMNRLKYYFLKYQPYVLGVAFFLAIFLVWSIGVAIGFSSLHSLLMGIGLFLLLSAGYVLFMGRSNAPRHDLEALLRDDADQAVLNSSPQDREEVSLLRERLLQSIERLQGNAGKNASNKDALYALPWYLVIGQPASGKSTMLYQSGLNFPYAEREGARVAGLGGTRNCDWFFSSEAVLLDTAGRYMDNQEEAGKWRAFLSLLRQHRQRRPLNGLIVAVSVEDVLKSTPDSLERLAKRLRERIQEAHDLLELRLPIYLVFTKCDLIPGFTHFYRQLDNQTRGEVMGKTFAHEGFRQSDWGKRFTVAMGELVDHWQQIADQQLVQQDIQLTRQDPAVYHFPLELIALKPLLENFVTDLLRANPYQSAELLRGFYFTSALDADKATQGLYARHVTERFALADSSTGLPVVEQAQPMFINSLFQKVIIPDQHLVALYTSNRSETRRKGIWIGAAALAGLLLCVGWVVSYGNNKAAIQAISSGLAAAQQKDQQTSGQYTQWQTLDQLRQTSADLYARHHGGGVPLSMRLGLYKGYDVEPYVRQRYFARLESVMLKPTADNLTRSLYLLSSIKIYQRNAPTLTTVTGIDSVEPRALPVDNRAQSVATFGKTTLDTYLMLSKAQREQADPAVLKARIPDYWYPAIYKQVPHDTGMSAQAAGEVDDYQFAGRQIAFYSDQIRELDVPRILNNAFLISSSRNYINSLLSQSLRAIETITLESDTLFAFGRADFQSLELAGQRQLSAIAGKLLNTPNVGKIVITGHADQIGDAQSNLQVSKQRAQTIKTYLVGKGLPSELVDAVGEGSNKPLVHCDMQMPRAELIHCLEPNRRVEIEVRALN</sequence>
<dbReference type="Pfam" id="PF06761">
    <property type="entry name" value="IcmF-related"/>
    <property type="match status" value="1"/>
</dbReference>
<dbReference type="PANTHER" id="PTHR36153">
    <property type="entry name" value="INNER MEMBRANE PROTEIN-RELATED"/>
    <property type="match status" value="1"/>
</dbReference>
<dbReference type="GO" id="GO:0016020">
    <property type="term" value="C:membrane"/>
    <property type="evidence" value="ECO:0007669"/>
    <property type="project" value="UniProtKB-SubCell"/>
</dbReference>
<name>A0A0N8RRC2_PSEA0</name>
<dbReference type="InterPro" id="IPR053156">
    <property type="entry name" value="T6SS_TssM-like"/>
</dbReference>
<feature type="transmembrane region" description="Helical" evidence="4">
    <location>
        <begin position="43"/>
        <end position="60"/>
    </location>
</feature>
<comment type="subcellular location">
    <subcellularLocation>
        <location evidence="1">Membrane</location>
    </subcellularLocation>
</comment>
<dbReference type="InterPro" id="IPR027417">
    <property type="entry name" value="P-loop_NTPase"/>
</dbReference>